<evidence type="ECO:0000313" key="3">
    <source>
        <dbReference type="Proteomes" id="UP000234275"/>
    </source>
</evidence>
<dbReference type="GO" id="GO:0008237">
    <property type="term" value="F:metallopeptidase activity"/>
    <property type="evidence" value="ECO:0007669"/>
    <property type="project" value="InterPro"/>
</dbReference>
<dbReference type="AlphaFoldDB" id="A0A2I2GD99"/>
<dbReference type="Gene3D" id="3.40.390.10">
    <property type="entry name" value="Collagenase (Catalytic Domain)"/>
    <property type="match status" value="1"/>
</dbReference>
<dbReference type="EMBL" id="MSFO01000003">
    <property type="protein sequence ID" value="PLB50840.1"/>
    <property type="molecule type" value="Genomic_DNA"/>
</dbReference>
<dbReference type="VEuPathDB" id="FungiDB:P170DRAFT_508944"/>
<sequence length="303" mass="34375">MLYISFIIPIIFLLSPVKAWNLDRRCVELGYESVVKNGMTGALDLAAAAVDTLDALSSHTNNAAQLDLFQYIFGFAVKTTNGHREVIPEEVNYIKGIYNNVLKFAVLTGDERSNDVVIYCDYSRYIEGMDCNGVENSSVACDKDTSRKVDMDFSYKSCKSKSGYIPLMALTGSNGLSNFGQVDICGWYLEFRSKSKIKYWWHLGAKMLLAWPIHAGYNALYQRTRMDGYALLDHTLIHELTHAISVRPTDDISGWKRCVEFEKKRELGRFNADNYAYFALDQDIHNFRSENDQPNRQQAASTA</sequence>
<dbReference type="RefSeq" id="XP_024706142.1">
    <property type="nucleotide sequence ID" value="XM_024854626.1"/>
</dbReference>
<keyword evidence="1" id="KW-0732">Signal</keyword>
<dbReference type="OrthoDB" id="4526765at2759"/>
<comment type="caution">
    <text evidence="2">The sequence shown here is derived from an EMBL/GenBank/DDBJ whole genome shotgun (WGS) entry which is preliminary data.</text>
</comment>
<feature type="chain" id="PRO_5014188036" evidence="1">
    <location>
        <begin position="20"/>
        <end position="303"/>
    </location>
</feature>
<dbReference type="Proteomes" id="UP000234275">
    <property type="component" value="Unassembled WGS sequence"/>
</dbReference>
<evidence type="ECO:0000313" key="2">
    <source>
        <dbReference type="EMBL" id="PLB50840.1"/>
    </source>
</evidence>
<organism evidence="2 3">
    <name type="scientific">Aspergillus steynii IBT 23096</name>
    <dbReference type="NCBI Taxonomy" id="1392250"/>
    <lineage>
        <taxon>Eukaryota</taxon>
        <taxon>Fungi</taxon>
        <taxon>Dikarya</taxon>
        <taxon>Ascomycota</taxon>
        <taxon>Pezizomycotina</taxon>
        <taxon>Eurotiomycetes</taxon>
        <taxon>Eurotiomycetidae</taxon>
        <taxon>Eurotiales</taxon>
        <taxon>Aspergillaceae</taxon>
        <taxon>Aspergillus</taxon>
        <taxon>Aspergillus subgen. Circumdati</taxon>
    </lineage>
</organism>
<proteinExistence type="predicted"/>
<reference evidence="2 3" key="1">
    <citation type="submission" date="2016-12" db="EMBL/GenBank/DDBJ databases">
        <title>The genomes of Aspergillus section Nigri reveals drivers in fungal speciation.</title>
        <authorList>
            <consortium name="DOE Joint Genome Institute"/>
            <person name="Vesth T.C."/>
            <person name="Nybo J."/>
            <person name="Theobald S."/>
            <person name="Brandl J."/>
            <person name="Frisvad J.C."/>
            <person name="Nielsen K.F."/>
            <person name="Lyhne E.K."/>
            <person name="Kogle M.E."/>
            <person name="Kuo A."/>
            <person name="Riley R."/>
            <person name="Clum A."/>
            <person name="Nolan M."/>
            <person name="Lipzen A."/>
            <person name="Salamov A."/>
            <person name="Henrissat B."/>
            <person name="Wiebenga A."/>
            <person name="De Vries R.P."/>
            <person name="Grigoriev I.V."/>
            <person name="Mortensen U.H."/>
            <person name="Andersen M.R."/>
            <person name="Baker S.E."/>
        </authorList>
    </citation>
    <scope>NUCLEOTIDE SEQUENCE [LARGE SCALE GENOMIC DNA]</scope>
    <source>
        <strain evidence="2 3">IBT 23096</strain>
    </source>
</reference>
<protein>
    <submittedName>
        <fullName evidence="2">Uncharacterized protein</fullName>
    </submittedName>
</protein>
<feature type="signal peptide" evidence="1">
    <location>
        <begin position="1"/>
        <end position="19"/>
    </location>
</feature>
<dbReference type="GeneID" id="36562332"/>
<name>A0A2I2GD99_9EURO</name>
<keyword evidence="3" id="KW-1185">Reference proteome</keyword>
<accession>A0A2I2GD99</accession>
<gene>
    <name evidence="2" type="ORF">P170DRAFT_508944</name>
</gene>
<dbReference type="InterPro" id="IPR024079">
    <property type="entry name" value="MetalloPept_cat_dom_sf"/>
</dbReference>
<dbReference type="STRING" id="1392250.A0A2I2GD99"/>
<dbReference type="SUPFAM" id="SSF55486">
    <property type="entry name" value="Metalloproteases ('zincins'), catalytic domain"/>
    <property type="match status" value="1"/>
</dbReference>
<evidence type="ECO:0000256" key="1">
    <source>
        <dbReference type="SAM" id="SignalP"/>
    </source>
</evidence>